<dbReference type="AlphaFoldDB" id="A0A8B9GCJ7"/>
<evidence type="ECO:0000313" key="1">
    <source>
        <dbReference type="Ensembl" id="ENSACOP00000019546.1"/>
    </source>
</evidence>
<dbReference type="InterPro" id="IPR051682">
    <property type="entry name" value="Mito_Persulfide_Diox"/>
</dbReference>
<proteinExistence type="predicted"/>
<sequence length="72" mass="7729">MGVAIDGLFEASSSSFTYLLADEASGDAIIIDPVLETVPRDTRLLRELGLSLRYAGEGPVAPHRLCGDHRDT</sequence>
<organism evidence="1 2">
    <name type="scientific">Amazona collaria</name>
    <name type="common">yellow-billed parrot</name>
    <dbReference type="NCBI Taxonomy" id="241587"/>
    <lineage>
        <taxon>Eukaryota</taxon>
        <taxon>Metazoa</taxon>
        <taxon>Chordata</taxon>
        <taxon>Craniata</taxon>
        <taxon>Vertebrata</taxon>
        <taxon>Euteleostomi</taxon>
        <taxon>Archelosauria</taxon>
        <taxon>Archosauria</taxon>
        <taxon>Dinosauria</taxon>
        <taxon>Saurischia</taxon>
        <taxon>Theropoda</taxon>
        <taxon>Coelurosauria</taxon>
        <taxon>Aves</taxon>
        <taxon>Neognathae</taxon>
        <taxon>Neoaves</taxon>
        <taxon>Telluraves</taxon>
        <taxon>Australaves</taxon>
        <taxon>Psittaciformes</taxon>
        <taxon>Psittacidae</taxon>
        <taxon>Amazona</taxon>
    </lineage>
</organism>
<accession>A0A8B9GCJ7</accession>
<dbReference type="PANTHER" id="PTHR43084:SF1">
    <property type="entry name" value="PERSULFIDE DIOXYGENASE ETHE1, MITOCHONDRIAL"/>
    <property type="match status" value="1"/>
</dbReference>
<name>A0A8B9GCJ7_9PSIT</name>
<dbReference type="GO" id="GO:0005739">
    <property type="term" value="C:mitochondrion"/>
    <property type="evidence" value="ECO:0007669"/>
    <property type="project" value="TreeGrafter"/>
</dbReference>
<reference evidence="1" key="2">
    <citation type="submission" date="2025-09" db="UniProtKB">
        <authorList>
            <consortium name="Ensembl"/>
        </authorList>
    </citation>
    <scope>IDENTIFICATION</scope>
</reference>
<reference evidence="1" key="1">
    <citation type="submission" date="2025-08" db="UniProtKB">
        <authorList>
            <consortium name="Ensembl"/>
        </authorList>
    </citation>
    <scope>IDENTIFICATION</scope>
</reference>
<dbReference type="InterPro" id="IPR036866">
    <property type="entry name" value="RibonucZ/Hydroxyglut_hydro"/>
</dbReference>
<dbReference type="PANTHER" id="PTHR43084">
    <property type="entry name" value="PERSULFIDE DIOXYGENASE ETHE1"/>
    <property type="match status" value="1"/>
</dbReference>
<evidence type="ECO:0000313" key="2">
    <source>
        <dbReference type="Proteomes" id="UP000694522"/>
    </source>
</evidence>
<evidence type="ECO:0008006" key="3">
    <source>
        <dbReference type="Google" id="ProtNLM"/>
    </source>
</evidence>
<dbReference type="GO" id="GO:0050313">
    <property type="term" value="F:sulfur dioxygenase activity"/>
    <property type="evidence" value="ECO:0007669"/>
    <property type="project" value="TreeGrafter"/>
</dbReference>
<keyword evidence="2" id="KW-1185">Reference proteome</keyword>
<dbReference type="GO" id="GO:0006749">
    <property type="term" value="P:glutathione metabolic process"/>
    <property type="evidence" value="ECO:0007669"/>
    <property type="project" value="TreeGrafter"/>
</dbReference>
<protein>
    <recommendedName>
        <fullName evidence="3">MBL fold metallo-hydrolase</fullName>
    </recommendedName>
</protein>
<dbReference type="GO" id="GO:0070813">
    <property type="term" value="P:hydrogen sulfide metabolic process"/>
    <property type="evidence" value="ECO:0007669"/>
    <property type="project" value="TreeGrafter"/>
</dbReference>
<dbReference type="Ensembl" id="ENSACOT00000020242.1">
    <property type="protein sequence ID" value="ENSACOP00000019546.1"/>
    <property type="gene ID" value="ENSACOG00000013452.1"/>
</dbReference>
<dbReference type="Gene3D" id="3.60.15.10">
    <property type="entry name" value="Ribonuclease Z/Hydroxyacylglutathione hydrolase-like"/>
    <property type="match status" value="1"/>
</dbReference>
<dbReference type="Proteomes" id="UP000694522">
    <property type="component" value="Unplaced"/>
</dbReference>